<dbReference type="Proteomes" id="UP000020825">
    <property type="component" value="Unassembled WGS sequence"/>
</dbReference>
<accession>X8CK47</accession>
<sequence length="42" mass="4435">MRSPPSASVVTALINSFSVAIVGYPPREHPPAINVDDDAMVL</sequence>
<proteinExistence type="predicted"/>
<protein>
    <submittedName>
        <fullName evidence="1">Uncharacterized protein</fullName>
    </submittedName>
</protein>
<name>X8CK47_MYCIT</name>
<gene>
    <name evidence="1" type="ORF">I550_3940</name>
</gene>
<evidence type="ECO:0000313" key="2">
    <source>
        <dbReference type="Proteomes" id="UP000020825"/>
    </source>
</evidence>
<evidence type="ECO:0000313" key="1">
    <source>
        <dbReference type="EMBL" id="EUA55783.1"/>
    </source>
</evidence>
<comment type="caution">
    <text evidence="1">The sequence shown here is derived from an EMBL/GenBank/DDBJ whole genome shotgun (WGS) entry which is preliminary data.</text>
</comment>
<dbReference type="AlphaFoldDB" id="X8CK47"/>
<reference evidence="1 2" key="1">
    <citation type="submission" date="2013-12" db="EMBL/GenBank/DDBJ databases">
        <authorList>
            <person name="Zelazny A."/>
            <person name="Olivier K."/>
            <person name="Holland S."/>
            <person name="Lenaerts A."/>
            <person name="Ordway D."/>
            <person name="DeGroote M.A."/>
            <person name="Parker T."/>
            <person name="Sizemore C."/>
            <person name="Tallon L.J."/>
            <person name="Sadzewicz L.K."/>
            <person name="Sengamalay N."/>
            <person name="Fraser C.M."/>
            <person name="Hine E."/>
            <person name="Shefchek K.A."/>
            <person name="Das S.P."/>
            <person name="Tettelin H."/>
        </authorList>
    </citation>
    <scope>NUCLEOTIDE SEQUENCE [LARGE SCALE GENOMIC DNA]</scope>
    <source>
        <strain evidence="1 2">1956</strain>
    </source>
</reference>
<dbReference type="EMBL" id="JAOG01000002">
    <property type="protein sequence ID" value="EUA55783.1"/>
    <property type="molecule type" value="Genomic_DNA"/>
</dbReference>
<organism evidence="1 2">
    <name type="scientific">Mycobacterium intracellulare 1956</name>
    <dbReference type="NCBI Taxonomy" id="1299331"/>
    <lineage>
        <taxon>Bacteria</taxon>
        <taxon>Bacillati</taxon>
        <taxon>Actinomycetota</taxon>
        <taxon>Actinomycetes</taxon>
        <taxon>Mycobacteriales</taxon>
        <taxon>Mycobacteriaceae</taxon>
        <taxon>Mycobacterium</taxon>
        <taxon>Mycobacterium avium complex (MAC)</taxon>
    </lineage>
</organism>